<dbReference type="InterPro" id="IPR004875">
    <property type="entry name" value="DDE_SF_endonuclease_dom"/>
</dbReference>
<evidence type="ECO:0000313" key="3">
    <source>
        <dbReference type="Proteomes" id="UP000078492"/>
    </source>
</evidence>
<proteinExistence type="predicted"/>
<dbReference type="Pfam" id="PF03184">
    <property type="entry name" value="DDE_1"/>
    <property type="match status" value="1"/>
</dbReference>
<dbReference type="Proteomes" id="UP000078492">
    <property type="component" value="Unassembled WGS sequence"/>
</dbReference>
<dbReference type="EMBL" id="KQ980927">
    <property type="protein sequence ID" value="KYN11374.1"/>
    <property type="molecule type" value="Genomic_DNA"/>
</dbReference>
<dbReference type="AlphaFoldDB" id="A0A151IUY7"/>
<keyword evidence="3" id="KW-1185">Reference proteome</keyword>
<feature type="domain" description="DDE-1" evidence="1">
    <location>
        <begin position="6"/>
        <end position="134"/>
    </location>
</feature>
<name>A0A151IUY7_9HYME</name>
<dbReference type="STRING" id="471704.A0A151IUY7"/>
<organism evidence="2 3">
    <name type="scientific">Trachymyrmex cornetzi</name>
    <dbReference type="NCBI Taxonomy" id="471704"/>
    <lineage>
        <taxon>Eukaryota</taxon>
        <taxon>Metazoa</taxon>
        <taxon>Ecdysozoa</taxon>
        <taxon>Arthropoda</taxon>
        <taxon>Hexapoda</taxon>
        <taxon>Insecta</taxon>
        <taxon>Pterygota</taxon>
        <taxon>Neoptera</taxon>
        <taxon>Endopterygota</taxon>
        <taxon>Hymenoptera</taxon>
        <taxon>Apocrita</taxon>
        <taxon>Aculeata</taxon>
        <taxon>Formicoidea</taxon>
        <taxon>Formicidae</taxon>
        <taxon>Myrmicinae</taxon>
        <taxon>Trachymyrmex</taxon>
    </lineage>
</organism>
<evidence type="ECO:0000313" key="2">
    <source>
        <dbReference type="EMBL" id="KYN11374.1"/>
    </source>
</evidence>
<gene>
    <name evidence="2" type="ORF">ALC57_16477</name>
</gene>
<sequence length="515" mass="58959">MISASGVMAPPMIMYAYKRIPATITQNIPKGWSIGTSDRGWMTAESFYEYITNVFYLWLKTNNIVFPVVLFMDGHSSHLTLPLSNFCRQHEIELIALYPNATHILQPLDVAVFHPLKMVWKKTVNNWRLENNGERLKKDMFAPLFKKTLDSIDLTSMAKNGFQTCGLYPFTPNAVDFNILNKQKKSKNLINTEPNQTDSLKQFISFFERQLSEEMLQTFKAAEIGVWNGEIKNEGLFQHWLKIKGNVGCDKPRKDTFNSNEEQRIELIATNQNRNATNDYVQETLYIDEEIPVILLDDIHKSTDTNSISANEIAIIQPEESQPIIIELLESQEQNTFENTTVPLTGSKSDIVFDNLESQENNKNIQNISDISNVSSPFKNTLFWPGNSTTKKKRLKDKIPAVATTADDIDPGIERIENAARQMKQSVQPFVVLVGESWDSVIDSYVVIDARTYKVENPIRAVEVCFKIFYSLHCAYSNFCKPVWLLIQGYIYELPFDKGDSNTAVSRWLKKFKNV</sequence>
<evidence type="ECO:0000259" key="1">
    <source>
        <dbReference type="Pfam" id="PF03184"/>
    </source>
</evidence>
<dbReference type="GO" id="GO:0003676">
    <property type="term" value="F:nucleic acid binding"/>
    <property type="evidence" value="ECO:0007669"/>
    <property type="project" value="InterPro"/>
</dbReference>
<protein>
    <recommendedName>
        <fullName evidence="1">DDE-1 domain-containing protein</fullName>
    </recommendedName>
</protein>
<accession>A0A151IUY7</accession>
<reference evidence="2 3" key="1">
    <citation type="submission" date="2015-09" db="EMBL/GenBank/DDBJ databases">
        <title>Trachymyrmex cornetzi WGS genome.</title>
        <authorList>
            <person name="Nygaard S."/>
            <person name="Hu H."/>
            <person name="Boomsma J."/>
            <person name="Zhang G."/>
        </authorList>
    </citation>
    <scope>NUCLEOTIDE SEQUENCE [LARGE SCALE GENOMIC DNA]</scope>
    <source>
        <strain evidence="2">Tcor2-1</strain>
        <tissue evidence="2">Whole body</tissue>
    </source>
</reference>